<dbReference type="EMBL" id="LCAW01000010">
    <property type="protein sequence ID" value="KKR99119.1"/>
    <property type="molecule type" value="Genomic_DNA"/>
</dbReference>
<dbReference type="InterPro" id="IPR043993">
    <property type="entry name" value="T4SS_pilin"/>
</dbReference>
<dbReference type="InterPro" id="IPR032812">
    <property type="entry name" value="SbsA_Ig"/>
</dbReference>
<accession>A0A0G0VE57</accession>
<dbReference type="Proteomes" id="UP000033930">
    <property type="component" value="Unassembled WGS sequence"/>
</dbReference>
<feature type="transmembrane region" description="Helical" evidence="2">
    <location>
        <begin position="103"/>
        <end position="125"/>
    </location>
</feature>
<organism evidence="4 5">
    <name type="scientific">Candidatus Uhrbacteria bacterium GW2011_GWC1_41_20</name>
    <dbReference type="NCBI Taxonomy" id="1618983"/>
    <lineage>
        <taxon>Bacteria</taxon>
        <taxon>Candidatus Uhriibacteriota</taxon>
    </lineage>
</organism>
<evidence type="ECO:0000259" key="3">
    <source>
        <dbReference type="Pfam" id="PF13205"/>
    </source>
</evidence>
<feature type="transmembrane region" description="Helical" evidence="2">
    <location>
        <begin position="61"/>
        <end position="82"/>
    </location>
</feature>
<keyword evidence="2" id="KW-0472">Membrane</keyword>
<keyword evidence="2" id="KW-1133">Transmembrane helix</keyword>
<evidence type="ECO:0000256" key="2">
    <source>
        <dbReference type="SAM" id="Phobius"/>
    </source>
</evidence>
<dbReference type="Pfam" id="PF18895">
    <property type="entry name" value="T4SS_pilin"/>
    <property type="match status" value="1"/>
</dbReference>
<feature type="domain" description="SbsA Ig-like" evidence="3">
    <location>
        <begin position="162"/>
        <end position="289"/>
    </location>
</feature>
<sequence>MHVNIEKTLLRRATLLLISAACFVSVLFVFDLTPVFAQVAGSAEDVAATAGLSQTDLPTMIGNIIHIFLSVLGVVLLILVLYAGYLWMTAQGDAEQTKKARDILIDAVIGLIIVLSSYAITSFIVNALTEAGGQSGSSSASSSSVSIERLSGSLGAGGLQDHYPARNATDIARNTRIFVTFKEAMDIESFIDGYSTAGTPQDVTDDTVATDLNTSRITIYSTAQGEGSAFDATEVGVSFTDDLKTFVFDPPLLGSATENTSYTVVLDDRIESADGESVLNNGGYEWSFEVGTEIDLTPPTVSSVVPAASGTYARNIIVEVTFSEAVDPTSASGIREGASGFSNIQTFGIDSIPVAGSYEISNGYRTITFISNDACGTNSCGETIYCLPGAQVVSVLVQAATTGSEPPQADFPYDGVADLAGNSLDGNEDGVAGDDHTWSFNTTNDIVLTAPVISSISPNISEEDVALDQEVLITFDGLMMTSTLTSSFISLTPDPIHEMWYRILVNSLDATGADVADSGGTATMSQIEISHGVFLESADSEDEGTIYLYATDVTKGVRNQYQNCFVPGEGPDASGGSCGTTATYPFCCNGLASATACSLF</sequence>
<evidence type="ECO:0000256" key="1">
    <source>
        <dbReference type="ARBA" id="ARBA00022729"/>
    </source>
</evidence>
<name>A0A0G0VE57_9BACT</name>
<dbReference type="Pfam" id="PF13205">
    <property type="entry name" value="Big_5"/>
    <property type="match status" value="1"/>
</dbReference>
<dbReference type="AlphaFoldDB" id="A0A0G0VE57"/>
<keyword evidence="1" id="KW-0732">Signal</keyword>
<comment type="caution">
    <text evidence="4">The sequence shown here is derived from an EMBL/GenBank/DDBJ whole genome shotgun (WGS) entry which is preliminary data.</text>
</comment>
<keyword evidence="2" id="KW-0812">Transmembrane</keyword>
<reference evidence="4 5" key="1">
    <citation type="journal article" date="2015" name="Nature">
        <title>rRNA introns, odd ribosomes, and small enigmatic genomes across a large radiation of phyla.</title>
        <authorList>
            <person name="Brown C.T."/>
            <person name="Hug L.A."/>
            <person name="Thomas B.C."/>
            <person name="Sharon I."/>
            <person name="Castelle C.J."/>
            <person name="Singh A."/>
            <person name="Wilkins M.J."/>
            <person name="Williams K.H."/>
            <person name="Banfield J.F."/>
        </authorList>
    </citation>
    <scope>NUCLEOTIDE SEQUENCE [LARGE SCALE GENOMIC DNA]</scope>
</reference>
<evidence type="ECO:0000313" key="4">
    <source>
        <dbReference type="EMBL" id="KKR99119.1"/>
    </source>
</evidence>
<evidence type="ECO:0000313" key="5">
    <source>
        <dbReference type="Proteomes" id="UP000033930"/>
    </source>
</evidence>
<gene>
    <name evidence="4" type="ORF">UU50_C0010G0014</name>
</gene>
<proteinExistence type="predicted"/>
<protein>
    <recommendedName>
        <fullName evidence="3">SbsA Ig-like domain-containing protein</fullName>
    </recommendedName>
</protein>